<feature type="transmembrane region" description="Helical" evidence="1">
    <location>
        <begin position="7"/>
        <end position="26"/>
    </location>
</feature>
<dbReference type="PANTHER" id="PTHR36433">
    <property type="entry name" value="HYPOTHETICAL CYTOSOLIC PROTEIN"/>
    <property type="match status" value="1"/>
</dbReference>
<accession>A0A0R2KXX0</accession>
<protein>
    <recommendedName>
        <fullName evidence="4">YxeA family protein</fullName>
    </recommendedName>
</protein>
<reference evidence="2 3" key="1">
    <citation type="journal article" date="2015" name="Genome Announc.">
        <title>Expanding the biotechnology potential of lactobacilli through comparative genomics of 213 strains and associated genera.</title>
        <authorList>
            <person name="Sun Z."/>
            <person name="Harris H.M."/>
            <person name="McCann A."/>
            <person name="Guo C."/>
            <person name="Argimon S."/>
            <person name="Zhang W."/>
            <person name="Yang X."/>
            <person name="Jeffery I.B."/>
            <person name="Cooney J.C."/>
            <person name="Kagawa T.F."/>
            <person name="Liu W."/>
            <person name="Song Y."/>
            <person name="Salvetti E."/>
            <person name="Wrobel A."/>
            <person name="Rasinkangas P."/>
            <person name="Parkhill J."/>
            <person name="Rea M.C."/>
            <person name="O'Sullivan O."/>
            <person name="Ritari J."/>
            <person name="Douillard F.P."/>
            <person name="Paul Ross R."/>
            <person name="Yang R."/>
            <person name="Briner A.E."/>
            <person name="Felis G.E."/>
            <person name="de Vos W.M."/>
            <person name="Barrangou R."/>
            <person name="Klaenhammer T.R."/>
            <person name="Caufield P.W."/>
            <person name="Cui Y."/>
            <person name="Zhang H."/>
            <person name="O'Toole P.W."/>
        </authorList>
    </citation>
    <scope>NUCLEOTIDE SEQUENCE [LARGE SCALE GENOMIC DNA]</scope>
    <source>
        <strain evidence="2 3">DSM 24716</strain>
    </source>
</reference>
<name>A0A0R2KXX0_9LACO</name>
<evidence type="ECO:0000313" key="2">
    <source>
        <dbReference type="EMBL" id="KRN94395.1"/>
    </source>
</evidence>
<dbReference type="OrthoDB" id="2290026at2"/>
<evidence type="ECO:0000313" key="3">
    <source>
        <dbReference type="Proteomes" id="UP000051006"/>
    </source>
</evidence>
<dbReference type="RefSeq" id="WP_057881904.1">
    <property type="nucleotide sequence ID" value="NZ_JQCF01000051.1"/>
</dbReference>
<organism evidence="2 3">
    <name type="scientific">Companilactobacillus kimchiensis</name>
    <dbReference type="NCBI Taxonomy" id="993692"/>
    <lineage>
        <taxon>Bacteria</taxon>
        <taxon>Bacillati</taxon>
        <taxon>Bacillota</taxon>
        <taxon>Bacilli</taxon>
        <taxon>Lactobacillales</taxon>
        <taxon>Lactobacillaceae</taxon>
        <taxon>Companilactobacillus</taxon>
    </lineage>
</organism>
<keyword evidence="3" id="KW-1185">Reference proteome</keyword>
<dbReference type="InterPro" id="IPR006542">
    <property type="entry name" value="DUF1093"/>
</dbReference>
<keyword evidence="1" id="KW-0812">Transmembrane</keyword>
<dbReference type="SUPFAM" id="SSF159121">
    <property type="entry name" value="BC4932-like"/>
    <property type="match status" value="1"/>
</dbReference>
<evidence type="ECO:0008006" key="4">
    <source>
        <dbReference type="Google" id="ProtNLM"/>
    </source>
</evidence>
<proteinExistence type="predicted"/>
<dbReference type="PATRIC" id="fig|993692.3.peg.2188"/>
<comment type="caution">
    <text evidence="2">The sequence shown here is derived from an EMBL/GenBank/DDBJ whole genome shotgun (WGS) entry which is preliminary data.</text>
</comment>
<dbReference type="Gene3D" id="2.40.50.480">
    <property type="match status" value="1"/>
</dbReference>
<dbReference type="AlphaFoldDB" id="A0A0R2KXX0"/>
<dbReference type="InterPro" id="IPR036166">
    <property type="entry name" value="YxeA-like_sf"/>
</dbReference>
<dbReference type="Pfam" id="PF06486">
    <property type="entry name" value="DUF1093"/>
    <property type="match status" value="1"/>
</dbReference>
<dbReference type="NCBIfam" id="TIGR01655">
    <property type="entry name" value="yxeA_fam"/>
    <property type="match status" value="1"/>
</dbReference>
<dbReference type="PANTHER" id="PTHR36433:SF2">
    <property type="entry name" value="YXEA FAMILY PROTEIN"/>
    <property type="match status" value="1"/>
</dbReference>
<keyword evidence="1" id="KW-0472">Membrane</keyword>
<keyword evidence="1" id="KW-1133">Transmembrane helix</keyword>
<sequence length="128" mass="14840">MKKFHDIFFMTLIFLGLAYFMTGSFVKDKTSPLAKNFNQYNLLAKRSPKFIQIDHAASDKEDDGSYTYYADGFDRQGMGHEVEFNSDEDLADGQLIKLDTKGSYIKDYKKIEPNDMPYKVYKIFGINE</sequence>
<gene>
    <name evidence="2" type="ORF">IV57_GL002155</name>
</gene>
<dbReference type="Proteomes" id="UP000051006">
    <property type="component" value="Unassembled WGS sequence"/>
</dbReference>
<evidence type="ECO:0000256" key="1">
    <source>
        <dbReference type="SAM" id="Phobius"/>
    </source>
</evidence>
<dbReference type="EMBL" id="JQCF01000051">
    <property type="protein sequence ID" value="KRN94395.1"/>
    <property type="molecule type" value="Genomic_DNA"/>
</dbReference>